<protein>
    <submittedName>
        <fullName evidence="1">Uncharacterized protein</fullName>
    </submittedName>
</protein>
<proteinExistence type="predicted"/>
<dbReference type="EMBL" id="GEDC01006166">
    <property type="protein sequence ID" value="JAS31132.1"/>
    <property type="molecule type" value="Transcribed_RNA"/>
</dbReference>
<reference evidence="1" key="1">
    <citation type="submission" date="2015-12" db="EMBL/GenBank/DDBJ databases">
        <title>De novo transcriptome assembly of four potential Pierce s Disease insect vectors from Arizona vineyards.</title>
        <authorList>
            <person name="Tassone E.E."/>
        </authorList>
    </citation>
    <scope>NUCLEOTIDE SEQUENCE</scope>
</reference>
<evidence type="ECO:0000313" key="1">
    <source>
        <dbReference type="EMBL" id="JAS31132.1"/>
    </source>
</evidence>
<sequence length="285" mass="33340">MDIIEFGSSLNFDDVFRIVKPSSACQVLFYHGKIPGDNEISNDLKGISPEIMKSGAEKVCKTIREKWDSIQNILIIQRKNEEEIMICLTQNENKKISVALDFAVDFMYQLWKRGFHQSIEYDHPKEDSMKQNVDNKIESNNNMVQIQATSDQINKRIESFIKRKREQVNVSNVKDFCLGGNENKTCCRIDAVLCRRKETYTMRHIQVRRVVNDYGPQIRTEPIKDELSQLEETNHSNDELFKFVDPFSNFKTAQNLGKPFKFEKRTFTIADLDNKLDILKRRMLL</sequence>
<gene>
    <name evidence="1" type="ORF">g.3653</name>
</gene>
<accession>A0A1B6DZL8</accession>
<organism evidence="1">
    <name type="scientific">Clastoptera arizonana</name>
    <name type="common">Arizona spittle bug</name>
    <dbReference type="NCBI Taxonomy" id="38151"/>
    <lineage>
        <taxon>Eukaryota</taxon>
        <taxon>Metazoa</taxon>
        <taxon>Ecdysozoa</taxon>
        <taxon>Arthropoda</taxon>
        <taxon>Hexapoda</taxon>
        <taxon>Insecta</taxon>
        <taxon>Pterygota</taxon>
        <taxon>Neoptera</taxon>
        <taxon>Paraneoptera</taxon>
        <taxon>Hemiptera</taxon>
        <taxon>Auchenorrhyncha</taxon>
        <taxon>Cercopoidea</taxon>
        <taxon>Clastopteridae</taxon>
        <taxon>Clastoptera</taxon>
    </lineage>
</organism>
<dbReference type="AlphaFoldDB" id="A0A1B6DZL8"/>
<name>A0A1B6DZL8_9HEMI</name>